<reference evidence="5" key="1">
    <citation type="submission" date="2023-07" db="EMBL/GenBank/DDBJ databases">
        <title>Two novel species in the genus Flavivirga.</title>
        <authorList>
            <person name="Kwon K."/>
        </authorList>
    </citation>
    <scope>NUCLEOTIDE SEQUENCE</scope>
    <source>
        <strain evidence="5">KCTC 52353</strain>
    </source>
</reference>
<dbReference type="InterPro" id="IPR053139">
    <property type="entry name" value="Surface_bspA-like"/>
</dbReference>
<accession>A0ABT8WCC1</accession>
<keyword evidence="2" id="KW-1015">Disulfide bond</keyword>
<dbReference type="RefSeq" id="WP_303278468.1">
    <property type="nucleotide sequence ID" value="NZ_JAUOEK010000131.1"/>
</dbReference>
<dbReference type="InterPro" id="IPR026906">
    <property type="entry name" value="LRR_5"/>
</dbReference>
<sequence length="1151" mass="125706">MKQKSYLKKLCILLLTLVCMATYGQDFTTNGIEYTISGSEVSATGYTRNDTAVEIPNTVTNSGNTYTVTSIGTDAFFNEELTSLTIPNSVTSIGINAFGNNQLTSVEIPESVTTIEFGAFRNNDLTSVRIPKNVTSIIGSYAFAENSLTSVAIPNKVTGIGRFTFAGNNLTNVAIPNSVTSIGEGAFEDNDLTSVTVLATTPPTFGDNANINDPFTNRGDIDLTVPIGTITTYESADWTGFKSITTISNTALHFNGDAEEYDDRSYIIGDYFSLPKGNNDEFTLEVWVKINITEPDLADNIYSIVGSSGGDTTDGNSYEFSINNQKLYYAEWNENNVYRTHTSPVNINDDTWHHVAFVRKAYPGDNSSEHNIFLYVDGAETYSGKGLDTSNFDTDYFTIGAWKYKGAGAYQHVFAGTMDELRVWDYAKTQSEIQGQMISKLDGSENNFGNLLAYYRFDEGIGSGDNTGITEVVDASGNGHNGELVKFGLTGDTSNFVAEEDYSSALPQGSFITTWEVVDDGDDGLKITIPINDNAFYGNYTYNYTVDWGDGNITTEDDDDGVGSATHDYQSAGTYTVTISGDFPAIYFDDQDLAADNPKKIRTVEQWGFIEWENMANAFAGCANLDVVASDTPNLNAVEYMWGAFRSSGVTGQNTDFNSWDVSNVEAFSLMFENSNFDANISSWDFSSMDVSRSGDIFGREDSNALSDLAPISCTNTSLTLAGWANNANTPSGLDITVLDYFDDDAIRELINDKSWTIDKTNENVCSSADIDESEYFITTWTVNDQTGLDITIPINTAYHYEYVVDWGDGSAVEFYTDTDIAANHTYNTGGSYDVRIGGDFPTIVFSNGGDKDKITAVKQWGSIQWKSMANAFYGCTNLNVTATDSPILDDVINMYYMFAGATSLTMENADLSGWNVSNVEAMYSLFNGASAFNGDLSGWNVSEVTNMGHMFYRADAFNQDISGWIVDKVEYVDNMFRGADTFNQNLRFWRLDSVKNINGMFTDTSMDCSNYTNTLIGWGNNGNTAFGTGTNFILNVGDYDDSAATAVSNLVAKGWTINGTEVTECPALSINNEVFSSTINVSPNPVTSLLTINGPAGFELKSASVYSIIGKQVLSTTSTNIDTNNLPSGLYILKIENTEGQIAIKKIVKQ</sequence>
<feature type="domain" description="PKD" evidence="4">
    <location>
        <begin position="803"/>
        <end position="837"/>
    </location>
</feature>
<dbReference type="Pfam" id="PF03382">
    <property type="entry name" value="DUF285"/>
    <property type="match status" value="2"/>
</dbReference>
<name>A0ABT8WCC1_9FLAO</name>
<dbReference type="Gene3D" id="3.40.50.12480">
    <property type="match status" value="1"/>
</dbReference>
<feature type="domain" description="PKD" evidence="4">
    <location>
        <begin position="544"/>
        <end position="580"/>
    </location>
</feature>
<dbReference type="EMBL" id="JAUOEK010000131">
    <property type="protein sequence ID" value="MDO5970770.1"/>
    <property type="molecule type" value="Genomic_DNA"/>
</dbReference>
<dbReference type="SUPFAM" id="SSF49899">
    <property type="entry name" value="Concanavalin A-like lectins/glucanases"/>
    <property type="match status" value="1"/>
</dbReference>
<dbReference type="InterPro" id="IPR026444">
    <property type="entry name" value="Secre_tail"/>
</dbReference>
<dbReference type="Gene3D" id="2.60.120.200">
    <property type="match status" value="1"/>
</dbReference>
<dbReference type="Pfam" id="PF13306">
    <property type="entry name" value="LRR_5"/>
    <property type="match status" value="1"/>
</dbReference>
<comment type="caution">
    <text evidence="5">The sequence shown here is derived from an EMBL/GenBank/DDBJ whole genome shotgun (WGS) entry which is preliminary data.</text>
</comment>
<feature type="signal peptide" evidence="3">
    <location>
        <begin position="1"/>
        <end position="24"/>
    </location>
</feature>
<evidence type="ECO:0000313" key="6">
    <source>
        <dbReference type="Proteomes" id="UP001176883"/>
    </source>
</evidence>
<keyword evidence="6" id="KW-1185">Reference proteome</keyword>
<dbReference type="PANTHER" id="PTHR45661:SF3">
    <property type="entry name" value="IG-LIKE DOMAIN-CONTAINING PROTEIN"/>
    <property type="match status" value="1"/>
</dbReference>
<proteinExistence type="predicted"/>
<dbReference type="InterPro" id="IPR006558">
    <property type="entry name" value="LamG-like"/>
</dbReference>
<dbReference type="Gene3D" id="2.60.40.10">
    <property type="entry name" value="Immunoglobulins"/>
    <property type="match status" value="1"/>
</dbReference>
<gene>
    <name evidence="5" type="ORF">Q4Q35_13210</name>
</gene>
<dbReference type="InterPro" id="IPR013320">
    <property type="entry name" value="ConA-like_dom_sf"/>
</dbReference>
<evidence type="ECO:0000256" key="1">
    <source>
        <dbReference type="ARBA" id="ARBA00022729"/>
    </source>
</evidence>
<keyword evidence="1 3" id="KW-0732">Signal</keyword>
<evidence type="ECO:0000259" key="4">
    <source>
        <dbReference type="PROSITE" id="PS50093"/>
    </source>
</evidence>
<feature type="chain" id="PRO_5045605624" evidence="3">
    <location>
        <begin position="25"/>
        <end position="1151"/>
    </location>
</feature>
<dbReference type="InterPro" id="IPR000601">
    <property type="entry name" value="PKD_dom"/>
</dbReference>
<dbReference type="InterPro" id="IPR005046">
    <property type="entry name" value="DUF285"/>
</dbReference>
<dbReference type="NCBIfam" id="TIGR04183">
    <property type="entry name" value="Por_Secre_tail"/>
    <property type="match status" value="1"/>
</dbReference>
<evidence type="ECO:0000313" key="5">
    <source>
        <dbReference type="EMBL" id="MDO5970770.1"/>
    </source>
</evidence>
<dbReference type="InterPro" id="IPR032675">
    <property type="entry name" value="LRR_dom_sf"/>
</dbReference>
<dbReference type="CDD" id="cd00146">
    <property type="entry name" value="PKD"/>
    <property type="match status" value="1"/>
</dbReference>
<dbReference type="Pfam" id="PF18962">
    <property type="entry name" value="Por_Secre_tail"/>
    <property type="match status" value="1"/>
</dbReference>
<dbReference type="Gene3D" id="3.80.10.10">
    <property type="entry name" value="Ribonuclease Inhibitor"/>
    <property type="match status" value="1"/>
</dbReference>
<dbReference type="PANTHER" id="PTHR45661">
    <property type="entry name" value="SURFACE ANTIGEN"/>
    <property type="match status" value="1"/>
</dbReference>
<dbReference type="SMART" id="SM00560">
    <property type="entry name" value="LamGL"/>
    <property type="match status" value="1"/>
</dbReference>
<dbReference type="SUPFAM" id="SSF141571">
    <property type="entry name" value="Pentapeptide repeat-like"/>
    <property type="match status" value="1"/>
</dbReference>
<evidence type="ECO:0000256" key="3">
    <source>
        <dbReference type="SAM" id="SignalP"/>
    </source>
</evidence>
<evidence type="ECO:0000256" key="2">
    <source>
        <dbReference type="ARBA" id="ARBA00023157"/>
    </source>
</evidence>
<protein>
    <submittedName>
        <fullName evidence="5">BspA family leucine-rich repeat surface protein</fullName>
    </submittedName>
</protein>
<dbReference type="InterPro" id="IPR013783">
    <property type="entry name" value="Ig-like_fold"/>
</dbReference>
<dbReference type="Proteomes" id="UP001176883">
    <property type="component" value="Unassembled WGS sequence"/>
</dbReference>
<dbReference type="Pfam" id="PF13385">
    <property type="entry name" value="Laminin_G_3"/>
    <property type="match status" value="1"/>
</dbReference>
<dbReference type="PROSITE" id="PS50093">
    <property type="entry name" value="PKD"/>
    <property type="match status" value="2"/>
</dbReference>
<organism evidence="5 6">
    <name type="scientific">Flavivirga aquimarina</name>
    <dbReference type="NCBI Taxonomy" id="2027862"/>
    <lineage>
        <taxon>Bacteria</taxon>
        <taxon>Pseudomonadati</taxon>
        <taxon>Bacteroidota</taxon>
        <taxon>Flavobacteriia</taxon>
        <taxon>Flavobacteriales</taxon>
        <taxon>Flavobacteriaceae</taxon>
        <taxon>Flavivirga</taxon>
    </lineage>
</organism>